<dbReference type="PANTHER" id="PTHR10359">
    <property type="entry name" value="A/G-SPECIFIC ADENINE GLYCOSYLASE/ENDONUCLEASE III"/>
    <property type="match status" value="1"/>
</dbReference>
<dbReference type="GO" id="GO:0046872">
    <property type="term" value="F:metal ion binding"/>
    <property type="evidence" value="ECO:0007669"/>
    <property type="project" value="UniProtKB-KW"/>
</dbReference>
<comment type="cofactor">
    <cofactor evidence="10">
        <name>[4Fe-4S] cluster</name>
        <dbReference type="ChEBI" id="CHEBI:49883"/>
    </cofactor>
    <text evidence="10">Binds 1 [4Fe-4S] cluster.</text>
</comment>
<feature type="domain" description="HhH-GPD" evidence="11">
    <location>
        <begin position="39"/>
        <end position="187"/>
    </location>
</feature>
<dbReference type="PIRSF" id="PIRSF001435">
    <property type="entry name" value="Nth"/>
    <property type="match status" value="1"/>
</dbReference>
<dbReference type="EMBL" id="VBSP01000001">
    <property type="protein sequence ID" value="TLQ49428.1"/>
    <property type="molecule type" value="Genomic_DNA"/>
</dbReference>
<feature type="binding site" evidence="10">
    <location>
        <position position="196"/>
    </location>
    <ligand>
        <name>[4Fe-4S] cluster</name>
        <dbReference type="ChEBI" id="CHEBI:49883"/>
    </ligand>
</feature>
<keyword evidence="4 10" id="KW-0227">DNA damage</keyword>
<dbReference type="InterPro" id="IPR003265">
    <property type="entry name" value="HhH-GPD_domain"/>
</dbReference>
<gene>
    <name evidence="10 12" type="primary">nth</name>
    <name evidence="12" type="ORF">FEZ33_00105</name>
</gene>
<dbReference type="InterPro" id="IPR023170">
    <property type="entry name" value="HhH_base_excis_C"/>
</dbReference>
<keyword evidence="10" id="KW-0238">DNA-binding</keyword>
<comment type="similarity">
    <text evidence="1 10">Belongs to the Nth/MutY family.</text>
</comment>
<evidence type="ECO:0000256" key="1">
    <source>
        <dbReference type="ARBA" id="ARBA00008343"/>
    </source>
</evidence>
<comment type="catalytic activity">
    <reaction evidence="10">
        <text>2'-deoxyribonucleotide-(2'-deoxyribose 5'-phosphate)-2'-deoxyribonucleotide-DNA = a 3'-end 2'-deoxyribonucleotide-(2,3-dehydro-2,3-deoxyribose 5'-phosphate)-DNA + a 5'-end 5'-phospho-2'-deoxyribonucleoside-DNA + H(+)</text>
        <dbReference type="Rhea" id="RHEA:66592"/>
        <dbReference type="Rhea" id="RHEA-COMP:13180"/>
        <dbReference type="Rhea" id="RHEA-COMP:16897"/>
        <dbReference type="Rhea" id="RHEA-COMP:17067"/>
        <dbReference type="ChEBI" id="CHEBI:15378"/>
        <dbReference type="ChEBI" id="CHEBI:136412"/>
        <dbReference type="ChEBI" id="CHEBI:157695"/>
        <dbReference type="ChEBI" id="CHEBI:167181"/>
        <dbReference type="EC" id="4.2.99.18"/>
    </reaction>
</comment>
<evidence type="ECO:0000256" key="5">
    <source>
        <dbReference type="ARBA" id="ARBA00022801"/>
    </source>
</evidence>
<organism evidence="12 13">
    <name type="scientific">Ruoffia tabacinasalis</name>
    <dbReference type="NCBI Taxonomy" id="87458"/>
    <lineage>
        <taxon>Bacteria</taxon>
        <taxon>Bacillati</taxon>
        <taxon>Bacillota</taxon>
        <taxon>Bacilli</taxon>
        <taxon>Lactobacillales</taxon>
        <taxon>Aerococcaceae</taxon>
        <taxon>Ruoffia</taxon>
    </lineage>
</organism>
<dbReference type="Pfam" id="PF00730">
    <property type="entry name" value="HhH-GPD"/>
    <property type="match status" value="1"/>
</dbReference>
<dbReference type="GO" id="GO:0019104">
    <property type="term" value="F:DNA N-glycosylase activity"/>
    <property type="evidence" value="ECO:0007669"/>
    <property type="project" value="UniProtKB-UniRule"/>
</dbReference>
<dbReference type="GO" id="GO:0006285">
    <property type="term" value="P:base-excision repair, AP site formation"/>
    <property type="evidence" value="ECO:0007669"/>
    <property type="project" value="TreeGrafter"/>
</dbReference>
<dbReference type="InterPro" id="IPR011257">
    <property type="entry name" value="DNA_glycosylase"/>
</dbReference>
<evidence type="ECO:0000259" key="11">
    <source>
        <dbReference type="SMART" id="SM00478"/>
    </source>
</evidence>
<dbReference type="GO" id="GO:0003677">
    <property type="term" value="F:DNA binding"/>
    <property type="evidence" value="ECO:0007669"/>
    <property type="project" value="UniProtKB-UniRule"/>
</dbReference>
<dbReference type="PANTHER" id="PTHR10359:SF18">
    <property type="entry name" value="ENDONUCLEASE III"/>
    <property type="match status" value="1"/>
</dbReference>
<feature type="binding site" evidence="10">
    <location>
        <position position="189"/>
    </location>
    <ligand>
        <name>[4Fe-4S] cluster</name>
        <dbReference type="ChEBI" id="CHEBI:49883"/>
    </ligand>
</feature>
<evidence type="ECO:0000256" key="10">
    <source>
        <dbReference type="HAMAP-Rule" id="MF_00942"/>
    </source>
</evidence>
<keyword evidence="2 10" id="KW-0004">4Fe-4S</keyword>
<evidence type="ECO:0000313" key="12">
    <source>
        <dbReference type="EMBL" id="TLQ49428.1"/>
    </source>
</evidence>
<dbReference type="InterPro" id="IPR000445">
    <property type="entry name" value="HhH_motif"/>
</dbReference>
<evidence type="ECO:0000313" key="13">
    <source>
        <dbReference type="Proteomes" id="UP000306420"/>
    </source>
</evidence>
<keyword evidence="12" id="KW-0540">Nuclease</keyword>
<comment type="function">
    <text evidence="10">DNA repair enzyme that has both DNA N-glycosylase activity and AP-lyase activity. The DNA N-glycosylase activity releases various damaged pyrimidines from DNA by cleaving the N-glycosidic bond, leaving an AP (apurinic/apyrimidinic) site. The AP-lyase activity cleaves the phosphodiester bond 3' to the AP site by a beta-elimination, leaving a 3'-terminal unsaturated sugar and a product with a terminal 5'-phosphate.</text>
</comment>
<keyword evidence="12" id="KW-0255">Endonuclease</keyword>
<dbReference type="Gene3D" id="1.10.1670.10">
    <property type="entry name" value="Helix-hairpin-Helix base-excision DNA repair enzymes (C-terminal)"/>
    <property type="match status" value="1"/>
</dbReference>
<evidence type="ECO:0000256" key="7">
    <source>
        <dbReference type="ARBA" id="ARBA00023014"/>
    </source>
</evidence>
<evidence type="ECO:0000256" key="9">
    <source>
        <dbReference type="ARBA" id="ARBA00023295"/>
    </source>
</evidence>
<name>A0A5R9EPI4_9LACT</name>
<dbReference type="OrthoDB" id="9800977at2"/>
<keyword evidence="8 10" id="KW-0234">DNA repair</keyword>
<evidence type="ECO:0000256" key="3">
    <source>
        <dbReference type="ARBA" id="ARBA00022723"/>
    </source>
</evidence>
<dbReference type="HAMAP" id="MF_00942">
    <property type="entry name" value="Nth"/>
    <property type="match status" value="1"/>
</dbReference>
<proteinExistence type="inferred from homology"/>
<dbReference type="NCBIfam" id="TIGR01083">
    <property type="entry name" value="nth"/>
    <property type="match status" value="1"/>
</dbReference>
<dbReference type="EC" id="4.2.99.18" evidence="10"/>
<dbReference type="FunFam" id="1.10.340.30:FF:000001">
    <property type="entry name" value="Endonuclease III"/>
    <property type="match status" value="1"/>
</dbReference>
<dbReference type="SMART" id="SM00478">
    <property type="entry name" value="ENDO3c"/>
    <property type="match status" value="1"/>
</dbReference>
<evidence type="ECO:0000256" key="2">
    <source>
        <dbReference type="ARBA" id="ARBA00022485"/>
    </source>
</evidence>
<keyword evidence="5 10" id="KW-0378">Hydrolase</keyword>
<dbReference type="Proteomes" id="UP000306420">
    <property type="component" value="Unassembled WGS sequence"/>
</dbReference>
<keyword evidence="10" id="KW-0456">Lyase</keyword>
<dbReference type="GO" id="GO:0140078">
    <property type="term" value="F:class I DNA-(apurinic or apyrimidinic site) endonuclease activity"/>
    <property type="evidence" value="ECO:0007669"/>
    <property type="project" value="UniProtKB-EC"/>
</dbReference>
<dbReference type="CDD" id="cd00056">
    <property type="entry name" value="ENDO3c"/>
    <property type="match status" value="1"/>
</dbReference>
<evidence type="ECO:0000256" key="8">
    <source>
        <dbReference type="ARBA" id="ARBA00023204"/>
    </source>
</evidence>
<keyword evidence="3 10" id="KW-0479">Metal-binding</keyword>
<dbReference type="SUPFAM" id="SSF48150">
    <property type="entry name" value="DNA-glycosylase"/>
    <property type="match status" value="1"/>
</dbReference>
<dbReference type="InterPro" id="IPR005759">
    <property type="entry name" value="Nth"/>
</dbReference>
<sequence>MLSKTDAKIVLNEIMNLYPEARPTMRYENAFQLLMVVILSAQATDASIEKIQDKLFERYPSPEAVVESSIEEIETYINTIGLYHNKARYIFMSSQQLLDNFGGEVPTTRKELTSLTGIGPKSANIILSVAYGEAAFAVDTHVTRICKHHNIVDNDATAQDIEKRVTEILPPEQWGHAHQAMINFGREICKPRKPLCENHPQLYVHLG</sequence>
<comment type="caution">
    <text evidence="12">The sequence shown here is derived from an EMBL/GenBank/DDBJ whole genome shotgun (WGS) entry which is preliminary data.</text>
</comment>
<dbReference type="AlphaFoldDB" id="A0A5R9EPI4"/>
<dbReference type="Gene3D" id="1.10.340.30">
    <property type="entry name" value="Hypothetical protein, domain 2"/>
    <property type="match status" value="1"/>
</dbReference>
<dbReference type="RefSeq" id="WP_138403350.1">
    <property type="nucleotide sequence ID" value="NZ_VBSP01000001.1"/>
</dbReference>
<keyword evidence="7 10" id="KW-0411">Iron-sulfur</keyword>
<protein>
    <recommendedName>
        <fullName evidence="10">Endonuclease III</fullName>
        <ecNumber evidence="10">4.2.99.18</ecNumber>
    </recommendedName>
    <alternativeName>
        <fullName evidence="10">DNA-(apurinic or apyrimidinic site) lyase</fullName>
    </alternativeName>
</protein>
<evidence type="ECO:0000256" key="4">
    <source>
        <dbReference type="ARBA" id="ARBA00022763"/>
    </source>
</evidence>
<keyword evidence="9 10" id="KW-0326">Glycosidase</keyword>
<dbReference type="GO" id="GO:0051539">
    <property type="term" value="F:4 iron, 4 sulfur cluster binding"/>
    <property type="evidence" value="ECO:0007669"/>
    <property type="project" value="UniProtKB-UniRule"/>
</dbReference>
<keyword evidence="6 10" id="KW-0408">Iron</keyword>
<evidence type="ECO:0000256" key="6">
    <source>
        <dbReference type="ARBA" id="ARBA00023004"/>
    </source>
</evidence>
<reference evidence="12 13" key="1">
    <citation type="submission" date="2019-05" db="EMBL/GenBank/DDBJ databases">
        <title>The metagenome of a microbial culture collection derived from dairy environment covers the genomic content of the human microbiome.</title>
        <authorList>
            <person name="Roder T."/>
            <person name="Wuthrich D."/>
            <person name="Sattari Z."/>
            <person name="Von Ah U."/>
            <person name="Bar C."/>
            <person name="Ronchi F."/>
            <person name="Macpherson A.J."/>
            <person name="Ganal-Vonarburg S.C."/>
            <person name="Bruggmann R."/>
            <person name="Vergeres G."/>
        </authorList>
    </citation>
    <scope>NUCLEOTIDE SEQUENCE [LARGE SCALE GENOMIC DNA]</scope>
    <source>
        <strain evidence="12 13">FAM 24227</strain>
    </source>
</reference>
<accession>A0A5R9EPI4</accession>
<dbReference type="Pfam" id="PF00633">
    <property type="entry name" value="HHH"/>
    <property type="match status" value="1"/>
</dbReference>